<dbReference type="RefSeq" id="WP_161814887.1">
    <property type="nucleotide sequence ID" value="NZ_BLJN01000006.1"/>
</dbReference>
<evidence type="ECO:0000313" key="5">
    <source>
        <dbReference type="Proteomes" id="UP000445000"/>
    </source>
</evidence>
<dbReference type="InterPro" id="IPR036188">
    <property type="entry name" value="FAD/NAD-bd_sf"/>
</dbReference>
<evidence type="ECO:0000313" key="4">
    <source>
        <dbReference type="EMBL" id="GFE83240.1"/>
    </source>
</evidence>
<dbReference type="GO" id="GO:0008718">
    <property type="term" value="F:D-amino-acid dehydrogenase activity"/>
    <property type="evidence" value="ECO:0007669"/>
    <property type="project" value="TreeGrafter"/>
</dbReference>
<keyword evidence="2" id="KW-0560">Oxidoreductase</keyword>
<dbReference type="Proteomes" id="UP000445000">
    <property type="component" value="Unassembled WGS sequence"/>
</dbReference>
<organism evidence="4 5">
    <name type="scientific">Steroidobacter agaridevorans</name>
    <dbReference type="NCBI Taxonomy" id="2695856"/>
    <lineage>
        <taxon>Bacteria</taxon>
        <taxon>Pseudomonadati</taxon>
        <taxon>Pseudomonadota</taxon>
        <taxon>Gammaproteobacteria</taxon>
        <taxon>Steroidobacterales</taxon>
        <taxon>Steroidobacteraceae</taxon>
        <taxon>Steroidobacter</taxon>
    </lineage>
</organism>
<feature type="domain" description="FAD dependent oxidoreductase" evidence="3">
    <location>
        <begin position="2"/>
        <end position="394"/>
    </location>
</feature>
<keyword evidence="5" id="KW-1185">Reference proteome</keyword>
<dbReference type="PANTHER" id="PTHR13847:SF280">
    <property type="entry name" value="D-AMINO ACID DEHYDROGENASE"/>
    <property type="match status" value="1"/>
</dbReference>
<protein>
    <submittedName>
        <fullName evidence="4">D-amino-acid dehydrogenase</fullName>
    </submittedName>
</protein>
<dbReference type="InterPro" id="IPR006076">
    <property type="entry name" value="FAD-dep_OxRdtase"/>
</dbReference>
<accession>A0A829YJ40</accession>
<dbReference type="AlphaFoldDB" id="A0A829YJ40"/>
<dbReference type="GO" id="GO:0005737">
    <property type="term" value="C:cytoplasm"/>
    <property type="evidence" value="ECO:0007669"/>
    <property type="project" value="TreeGrafter"/>
</dbReference>
<evidence type="ECO:0000256" key="1">
    <source>
        <dbReference type="ARBA" id="ARBA00009410"/>
    </source>
</evidence>
<evidence type="ECO:0000256" key="2">
    <source>
        <dbReference type="ARBA" id="ARBA00023002"/>
    </source>
</evidence>
<comment type="caution">
    <text evidence="4">The sequence shown here is derived from an EMBL/GenBank/DDBJ whole genome shotgun (WGS) entry which is preliminary data.</text>
</comment>
<comment type="similarity">
    <text evidence="1">Belongs to the DadA oxidoreductase family.</text>
</comment>
<reference evidence="5" key="1">
    <citation type="submission" date="2020-01" db="EMBL/GenBank/DDBJ databases">
        <title>'Steroidobacter agaridevorans' sp. nov., agar-degrading bacteria isolated from rhizosphere soils.</title>
        <authorList>
            <person name="Ikenaga M."/>
            <person name="Kataoka M."/>
            <person name="Murouchi A."/>
            <person name="Katsuragi S."/>
            <person name="Sakai M."/>
        </authorList>
    </citation>
    <scope>NUCLEOTIDE SEQUENCE [LARGE SCALE GENOMIC DNA]</scope>
    <source>
        <strain evidence="5">YU21-B</strain>
    </source>
</reference>
<dbReference type="Gene3D" id="3.50.50.60">
    <property type="entry name" value="FAD/NAD(P)-binding domain"/>
    <property type="match status" value="2"/>
</dbReference>
<dbReference type="GO" id="GO:0005886">
    <property type="term" value="C:plasma membrane"/>
    <property type="evidence" value="ECO:0007669"/>
    <property type="project" value="TreeGrafter"/>
</dbReference>
<sequence>MRVIVIGAGVVGAATAYFLARGEHEVTVLDRHGRPGQGASFGNAGQLSYSYTDTLADVGMLRRLPGMLLGRDRSMRIQLDLPLLPWGVQFLWRCTRRRADAATVQLLHLAARSANALESLLKDAPLDFGYRAAGKLMITGSGQTLAGLQRRADLKRQHGVRVDIIDAKDCLAIEPALEAWRSPILGAAYAQNDSAGDAESFTRSLCNYLITHGLARVITGTEVQSLVRHRGRIIGVQTPSGLLESDAVVICAGIGARQLVRGLPLCLPIYPLKGYSLTAAPGAHAPKVSLTDLDRRIVFASLAGRMRLAGLADCVGDDDSIDARRVTELMRLGSEVLPEAAHFDAAQPWAGLRPATPSGLPLVGGTRVPGLFLNVGHGALGWTLACGTAQQLAEQLPKRI</sequence>
<dbReference type="GO" id="GO:0055130">
    <property type="term" value="P:D-alanine catabolic process"/>
    <property type="evidence" value="ECO:0007669"/>
    <property type="project" value="TreeGrafter"/>
</dbReference>
<name>A0A829YJ40_9GAMM</name>
<dbReference type="EMBL" id="BLJN01000006">
    <property type="protein sequence ID" value="GFE83240.1"/>
    <property type="molecule type" value="Genomic_DNA"/>
</dbReference>
<evidence type="ECO:0000259" key="3">
    <source>
        <dbReference type="Pfam" id="PF01266"/>
    </source>
</evidence>
<dbReference type="Gene3D" id="3.30.9.10">
    <property type="entry name" value="D-Amino Acid Oxidase, subunit A, domain 2"/>
    <property type="match status" value="1"/>
</dbReference>
<gene>
    <name evidence="4" type="ORF">GCM10011487_52400</name>
</gene>
<dbReference type="PANTHER" id="PTHR13847">
    <property type="entry name" value="SARCOSINE DEHYDROGENASE-RELATED"/>
    <property type="match status" value="1"/>
</dbReference>
<dbReference type="Pfam" id="PF01266">
    <property type="entry name" value="DAO"/>
    <property type="match status" value="1"/>
</dbReference>
<dbReference type="SUPFAM" id="SSF51905">
    <property type="entry name" value="FAD/NAD(P)-binding domain"/>
    <property type="match status" value="1"/>
</dbReference>
<proteinExistence type="inferred from homology"/>
<dbReference type="SUPFAM" id="SSF54373">
    <property type="entry name" value="FAD-linked reductases, C-terminal domain"/>
    <property type="match status" value="1"/>
</dbReference>